<keyword evidence="4" id="KW-1185">Reference proteome</keyword>
<keyword evidence="1" id="KW-0812">Transmembrane</keyword>
<sequence>MNFVRDVAHSLERTLGISSADDLDLRRTDVAAVSHALGELGRLQSELSRSAPSVDASDVQKARFTATWTLAHSADARHNTRAIQMLESNGRGEAESVERRAERWRDDFGEAATDRDLHYLRAVAHYNGRDYEKARAAAFDALRCDPECRQAADVREAAEEALARDGLVAAGAIAAVGLAVIGAAAATSKR</sequence>
<dbReference type="InterPro" id="IPR028061">
    <property type="entry name" value="Fis1_TPR_C"/>
</dbReference>
<accession>A0A454XKB4</accession>
<dbReference type="SUPFAM" id="SSF48452">
    <property type="entry name" value="TPR-like"/>
    <property type="match status" value="1"/>
</dbReference>
<dbReference type="STRING" id="70448.Q015J7"/>
<reference evidence="2 4" key="1">
    <citation type="journal article" date="2006" name="Proc. Natl. Acad. Sci. U.S.A.">
        <title>Genome analysis of the smallest free-living eukaryote Ostreococcus tauri unveils many unique features.</title>
        <authorList>
            <person name="Derelle E."/>
            <person name="Ferraz C."/>
            <person name="Rombauts S."/>
            <person name="Rouze P."/>
            <person name="Worden A.Z."/>
            <person name="Robbens S."/>
            <person name="Partensky F."/>
            <person name="Degroeve S."/>
            <person name="Echeynie S."/>
            <person name="Cooke R."/>
            <person name="Saeys Y."/>
            <person name="Wuyts J."/>
            <person name="Jabbari K."/>
            <person name="Bowler C."/>
            <person name="Panaud O."/>
            <person name="Piegu B."/>
            <person name="Ball S.G."/>
            <person name="Ral J.-P."/>
            <person name="Bouget F.-Y."/>
            <person name="Piganeau G."/>
            <person name="De Baets B."/>
            <person name="Picard A."/>
            <person name="Delseny M."/>
            <person name="Demaille J."/>
            <person name="Van de Peer Y."/>
            <person name="Moreau H."/>
        </authorList>
    </citation>
    <scope>NUCLEOTIDE SEQUENCE [LARGE SCALE GENOMIC DNA]</scope>
    <source>
        <strain evidence="2 4">OTTH0595</strain>
    </source>
</reference>
<organism evidence="2 4">
    <name type="scientific">Ostreococcus tauri</name>
    <name type="common">Marine green alga</name>
    <dbReference type="NCBI Taxonomy" id="70448"/>
    <lineage>
        <taxon>Eukaryota</taxon>
        <taxon>Viridiplantae</taxon>
        <taxon>Chlorophyta</taxon>
        <taxon>Mamiellophyceae</taxon>
        <taxon>Mamiellales</taxon>
        <taxon>Bathycoccaceae</taxon>
        <taxon>Ostreococcus</taxon>
    </lineage>
</organism>
<keyword evidence="1" id="KW-0472">Membrane</keyword>
<accession>Q015J7</accession>
<name>Q015J7_OSTTA</name>
<dbReference type="GO" id="GO:0005778">
    <property type="term" value="C:peroxisomal membrane"/>
    <property type="evidence" value="ECO:0007669"/>
    <property type="project" value="TreeGrafter"/>
</dbReference>
<evidence type="ECO:0000313" key="4">
    <source>
        <dbReference type="Proteomes" id="UP000009170"/>
    </source>
</evidence>
<dbReference type="PANTHER" id="PTHR13247:SF0">
    <property type="entry name" value="MITOCHONDRIAL FISSION 1 PROTEIN"/>
    <property type="match status" value="1"/>
</dbReference>
<evidence type="ECO:0000313" key="2">
    <source>
        <dbReference type="EMBL" id="CAL54432.1"/>
    </source>
</evidence>
<dbReference type="Proteomes" id="UP000009170">
    <property type="component" value="Unassembled WGS sequence"/>
</dbReference>
<dbReference type="GO" id="GO:0000422">
    <property type="term" value="P:autophagy of mitochondrion"/>
    <property type="evidence" value="ECO:0007669"/>
    <property type="project" value="TreeGrafter"/>
</dbReference>
<dbReference type="InterPro" id="IPR011990">
    <property type="entry name" value="TPR-like_helical_dom_sf"/>
</dbReference>
<accession>A0A1Y5ID11</accession>
<dbReference type="EMBL" id="KZ155778">
    <property type="protein sequence ID" value="OUS47459.1"/>
    <property type="molecule type" value="Genomic_DNA"/>
</dbReference>
<proteinExistence type="predicted"/>
<reference evidence="3" key="3">
    <citation type="submission" date="2017-04" db="EMBL/GenBank/DDBJ databases">
        <title>Population genomics of picophytoplankton unveils novel chromosome hypervariability.</title>
        <authorList>
            <consortium name="DOE Joint Genome Institute"/>
            <person name="Blanc-Mathieu R."/>
            <person name="Krasovec M."/>
            <person name="Hebrard M."/>
            <person name="Yau S."/>
            <person name="Desgranges E."/>
            <person name="Martin J."/>
            <person name="Schackwitz W."/>
            <person name="Kuo A."/>
            <person name="Salin G."/>
            <person name="Donnadieu C."/>
            <person name="Desdevises Y."/>
            <person name="Sanchez-Ferandin S."/>
            <person name="Moreau H."/>
            <person name="Rivals E."/>
            <person name="Grigoriev I.V."/>
            <person name="Grimsley N."/>
            <person name="Eyre-Walker A."/>
            <person name="Piganeau G."/>
        </authorList>
    </citation>
    <scope>NUCLEOTIDE SEQUENCE [LARGE SCALE GENOMIC DNA]</scope>
    <source>
        <strain evidence="3">RCC 1115</strain>
    </source>
</reference>
<protein>
    <submittedName>
        <fullName evidence="2">Fis1, C-terminal tetratricopeptide repeat</fullName>
    </submittedName>
</protein>
<dbReference type="GO" id="GO:0005741">
    <property type="term" value="C:mitochondrial outer membrane"/>
    <property type="evidence" value="ECO:0007669"/>
    <property type="project" value="TreeGrafter"/>
</dbReference>
<dbReference type="GeneID" id="9836623"/>
<evidence type="ECO:0000313" key="3">
    <source>
        <dbReference type="EMBL" id="OUS47459.1"/>
    </source>
</evidence>
<dbReference type="InParanoid" id="Q015J7"/>
<dbReference type="OrthoDB" id="10538479at2759"/>
<dbReference type="EMBL" id="CAID01000007">
    <property type="protein sequence ID" value="CAL54432.1"/>
    <property type="molecule type" value="Genomic_DNA"/>
</dbReference>
<dbReference type="RefSeq" id="XP_003080265.1">
    <property type="nucleotide sequence ID" value="XM_003080217.1"/>
</dbReference>
<dbReference type="GO" id="GO:0016559">
    <property type="term" value="P:peroxisome fission"/>
    <property type="evidence" value="ECO:0007669"/>
    <property type="project" value="TreeGrafter"/>
</dbReference>
<dbReference type="FunCoup" id="Q015J7">
    <property type="interactions" value="1436"/>
</dbReference>
<dbReference type="GO" id="GO:0000266">
    <property type="term" value="P:mitochondrial fission"/>
    <property type="evidence" value="ECO:0007669"/>
    <property type="project" value="InterPro"/>
</dbReference>
<dbReference type="InterPro" id="IPR016543">
    <property type="entry name" value="Fis1"/>
</dbReference>
<dbReference type="OMA" id="ARFTATW"/>
<gene>
    <name evidence="3" type="ORF">BE221DRAFT_204677</name>
    <name evidence="2" type="ORF">OT_ostta07g01690</name>
</gene>
<dbReference type="AlphaFoldDB" id="Q015J7"/>
<dbReference type="Pfam" id="PF14853">
    <property type="entry name" value="Fis1_TPR_C"/>
    <property type="match status" value="1"/>
</dbReference>
<dbReference type="Gene3D" id="1.25.40.10">
    <property type="entry name" value="Tetratricopeptide repeat domain"/>
    <property type="match status" value="1"/>
</dbReference>
<evidence type="ECO:0000256" key="1">
    <source>
        <dbReference type="SAM" id="Phobius"/>
    </source>
</evidence>
<dbReference type="KEGG" id="ota:OT_ostta07g01690"/>
<feature type="transmembrane region" description="Helical" evidence="1">
    <location>
        <begin position="167"/>
        <end position="186"/>
    </location>
</feature>
<dbReference type="Proteomes" id="UP000195557">
    <property type="component" value="Unassembled WGS sequence"/>
</dbReference>
<keyword evidence="1" id="KW-1133">Transmembrane helix</keyword>
<dbReference type="PANTHER" id="PTHR13247">
    <property type="entry name" value="TETRATRICOPEPTIDE REPEAT PROTEIN 11 TPR REPEAT PROTEIN 11"/>
    <property type="match status" value="1"/>
</dbReference>
<reference evidence="2" key="2">
    <citation type="journal article" date="2014" name="BMC Genomics">
        <title>An improved genome of the model marine alga Ostreococcus tauri unfolds by assessing Illumina de novo assemblies.</title>
        <authorList>
            <person name="Blanc-Mathieu R."/>
            <person name="Verhelst B."/>
            <person name="Derelle E."/>
            <person name="Rombauts S."/>
            <person name="Bouget F.Y."/>
            <person name="Carre I."/>
            <person name="Chateau A."/>
            <person name="Eyre-Walker A."/>
            <person name="Grimsley N."/>
            <person name="Moreau H."/>
            <person name="Piegu B."/>
            <person name="Rivals E."/>
            <person name="Schackwitz W."/>
            <person name="Van de Peer Y."/>
            <person name="Piganeau G."/>
        </authorList>
    </citation>
    <scope>NUCLEOTIDE SEQUENCE</scope>
    <source>
        <strain evidence="2">RCC4221</strain>
    </source>
</reference>